<accession>A0A3R7MJM5</accession>
<dbReference type="EMBL" id="QCYY01000677">
    <property type="protein sequence ID" value="ROT83497.1"/>
    <property type="molecule type" value="Genomic_DNA"/>
</dbReference>
<evidence type="ECO:0000313" key="4">
    <source>
        <dbReference type="Proteomes" id="UP000283509"/>
    </source>
</evidence>
<protein>
    <submittedName>
        <fullName evidence="3">AN1-type zinc finger and ubiquitin domain-containing protein 1</fullName>
    </submittedName>
</protein>
<dbReference type="AlphaFoldDB" id="A0A3R7MJM5"/>
<dbReference type="InterPro" id="IPR000626">
    <property type="entry name" value="Ubiquitin-like_dom"/>
</dbReference>
<evidence type="ECO:0000313" key="3">
    <source>
        <dbReference type="EMBL" id="ROT83497.1"/>
    </source>
</evidence>
<dbReference type="SMART" id="SM00213">
    <property type="entry name" value="UBQ"/>
    <property type="match status" value="1"/>
</dbReference>
<dbReference type="InterPro" id="IPR053061">
    <property type="entry name" value="AN1-type_zinc_finger"/>
</dbReference>
<organism evidence="3 4">
    <name type="scientific">Penaeus vannamei</name>
    <name type="common">Whiteleg shrimp</name>
    <name type="synonym">Litopenaeus vannamei</name>
    <dbReference type="NCBI Taxonomy" id="6689"/>
    <lineage>
        <taxon>Eukaryota</taxon>
        <taxon>Metazoa</taxon>
        <taxon>Ecdysozoa</taxon>
        <taxon>Arthropoda</taxon>
        <taxon>Crustacea</taxon>
        <taxon>Multicrustacea</taxon>
        <taxon>Malacostraca</taxon>
        <taxon>Eumalacostraca</taxon>
        <taxon>Eucarida</taxon>
        <taxon>Decapoda</taxon>
        <taxon>Dendrobranchiata</taxon>
        <taxon>Penaeoidea</taxon>
        <taxon>Penaeidae</taxon>
        <taxon>Penaeus</taxon>
    </lineage>
</organism>
<dbReference type="InterPro" id="IPR029071">
    <property type="entry name" value="Ubiquitin-like_domsf"/>
</dbReference>
<dbReference type="OrthoDB" id="756206at2759"/>
<feature type="region of interest" description="Disordered" evidence="1">
    <location>
        <begin position="1"/>
        <end position="78"/>
    </location>
</feature>
<dbReference type="PANTHER" id="PTHR46728">
    <property type="entry name" value="AN1-TYPE ZINC FINGER PROTEIN 4"/>
    <property type="match status" value="1"/>
</dbReference>
<dbReference type="PANTHER" id="PTHR46728:SF1">
    <property type="entry name" value="AN1-TYPE ZINC FINGER PROTEIN 4"/>
    <property type="match status" value="1"/>
</dbReference>
<feature type="compositionally biased region" description="Basic and acidic residues" evidence="1">
    <location>
        <begin position="266"/>
        <end position="289"/>
    </location>
</feature>
<gene>
    <name evidence="3" type="ORF">C7M84_023340</name>
</gene>
<comment type="caution">
    <text evidence="3">The sequence shown here is derived from an EMBL/GenBank/DDBJ whole genome shotgun (WGS) entry which is preliminary data.</text>
</comment>
<proteinExistence type="predicted"/>
<feature type="compositionally biased region" description="Basic and acidic residues" evidence="1">
    <location>
        <begin position="382"/>
        <end position="407"/>
    </location>
</feature>
<name>A0A3R7MJM5_PENVA</name>
<sequence length="627" mass="69947">MRGGYGGQGGRRTPAKDRGKARRASDSSDNANGDQRGEDAEDEQPSSPRETIMLESSFPPQGDFPEDEDEDEEDEDDDALEVVVETLLGYTYRVRVSQWDTVAGLKALLYRTQGIPASHQHLLLGQTELLDDVCLMEQGVVDGSTLRLVLAMRGGPINARRLPTTQDDMFWREVTGFVDENKEDLWDGVGGRTVTLLVLRDGENVNLYRVIENEDGSFSPLNESWGSVGSSQAEEDALRKAQAADEEAMTRARMAELRARMDALKLKNRQAKKEKNAKQVTSEGREKHNTKSIAVQAEAATKNHLNLADSQEHRAGGSRPNTRQRSGSGGKRLKTVNRWGGRGSRPTTQERNAELRRNSISRTSTRLKEIPTAHPPIPVDWTGRKPLDDIRPADRKRLPAVNEERGKGSGQKPKVPSQVIGAQTQKSAYASYRKSLVRHGLVTNSGKEIVQDDKDSREAWPRREGPVPLYMPPQTARKSKRHEADPLYRSHNQDLLRTTQRTPNIRPKTSPEVLERRPVSMGGESAISDRIQIRAPDDRLRNGALVASGSREQRDILRGIMNSKGLGSRKTTPEEGRRRLGSGRHQSSPTHLPAVTPQKRKSRRKPRIVMQKNMDVRLTIGLKDGEC</sequence>
<feature type="region of interest" description="Disordered" evidence="1">
    <location>
        <begin position="449"/>
        <end position="484"/>
    </location>
</feature>
<feature type="region of interest" description="Disordered" evidence="1">
    <location>
        <begin position="559"/>
        <end position="608"/>
    </location>
</feature>
<feature type="compositionally biased region" description="Acidic residues" evidence="1">
    <location>
        <begin position="64"/>
        <end position="78"/>
    </location>
</feature>
<feature type="region of interest" description="Disordered" evidence="1">
    <location>
        <begin position="502"/>
        <end position="525"/>
    </location>
</feature>
<evidence type="ECO:0000259" key="2">
    <source>
        <dbReference type="PROSITE" id="PS50053"/>
    </source>
</evidence>
<reference evidence="3 4" key="1">
    <citation type="submission" date="2018-04" db="EMBL/GenBank/DDBJ databases">
        <authorList>
            <person name="Zhang X."/>
            <person name="Yuan J."/>
            <person name="Li F."/>
            <person name="Xiang J."/>
        </authorList>
    </citation>
    <scope>NUCLEOTIDE SEQUENCE [LARGE SCALE GENOMIC DNA]</scope>
    <source>
        <tissue evidence="3">Muscle</tissue>
    </source>
</reference>
<dbReference type="Proteomes" id="UP000283509">
    <property type="component" value="Unassembled WGS sequence"/>
</dbReference>
<reference evidence="3 4" key="2">
    <citation type="submission" date="2019-01" db="EMBL/GenBank/DDBJ databases">
        <title>The decoding of complex shrimp genome reveals the adaptation for benthos swimmer, frequently molting mechanism and breeding impact on genome.</title>
        <authorList>
            <person name="Sun Y."/>
            <person name="Gao Y."/>
            <person name="Yu Y."/>
        </authorList>
    </citation>
    <scope>NUCLEOTIDE SEQUENCE [LARGE SCALE GENOMIC DNA]</scope>
    <source>
        <tissue evidence="3">Muscle</tissue>
    </source>
</reference>
<dbReference type="SUPFAM" id="SSF54236">
    <property type="entry name" value="Ubiquitin-like"/>
    <property type="match status" value="1"/>
</dbReference>
<feature type="compositionally biased region" description="Basic and acidic residues" evidence="1">
    <location>
        <begin position="14"/>
        <end position="26"/>
    </location>
</feature>
<feature type="region of interest" description="Disordered" evidence="1">
    <location>
        <begin position="266"/>
        <end position="291"/>
    </location>
</feature>
<dbReference type="STRING" id="6689.A0A3R7MJM5"/>
<feature type="domain" description="Ubiquitin-like" evidence="2">
    <location>
        <begin position="80"/>
        <end position="155"/>
    </location>
</feature>
<feature type="compositionally biased region" description="Gly residues" evidence="1">
    <location>
        <begin position="1"/>
        <end position="10"/>
    </location>
</feature>
<keyword evidence="4" id="KW-1185">Reference proteome</keyword>
<feature type="region of interest" description="Disordered" evidence="1">
    <location>
        <begin position="308"/>
        <end position="418"/>
    </location>
</feature>
<feature type="compositionally biased region" description="Basic residues" evidence="1">
    <location>
        <begin position="598"/>
        <end position="607"/>
    </location>
</feature>
<dbReference type="Pfam" id="PF00240">
    <property type="entry name" value="ubiquitin"/>
    <property type="match status" value="1"/>
</dbReference>
<evidence type="ECO:0000256" key="1">
    <source>
        <dbReference type="SAM" id="MobiDB-lite"/>
    </source>
</evidence>
<dbReference type="PROSITE" id="PS50053">
    <property type="entry name" value="UBIQUITIN_2"/>
    <property type="match status" value="1"/>
</dbReference>
<dbReference type="Gene3D" id="3.10.20.90">
    <property type="entry name" value="Phosphatidylinositol 3-kinase Catalytic Subunit, Chain A, domain 1"/>
    <property type="match status" value="1"/>
</dbReference>
<feature type="compositionally biased region" description="Basic and acidic residues" evidence="1">
    <location>
        <begin position="449"/>
        <end position="465"/>
    </location>
</feature>